<dbReference type="PANTHER" id="PTHR38654">
    <property type="entry name" value="BUCKY BALL-RELATED"/>
    <property type="match status" value="1"/>
</dbReference>
<dbReference type="PANTHER" id="PTHR38654:SF1">
    <property type="entry name" value="BUCKY BALL"/>
    <property type="match status" value="1"/>
</dbReference>
<name>A0ABQ8M6W9_LABRO</name>
<evidence type="ECO:0000256" key="1">
    <source>
        <dbReference type="SAM" id="MobiDB-lite"/>
    </source>
</evidence>
<organism evidence="2 3">
    <name type="scientific">Labeo rohita</name>
    <name type="common">Indian major carp</name>
    <name type="synonym">Cyprinus rohita</name>
    <dbReference type="NCBI Taxonomy" id="84645"/>
    <lineage>
        <taxon>Eukaryota</taxon>
        <taxon>Metazoa</taxon>
        <taxon>Chordata</taxon>
        <taxon>Craniata</taxon>
        <taxon>Vertebrata</taxon>
        <taxon>Euteleostomi</taxon>
        <taxon>Actinopterygii</taxon>
        <taxon>Neopterygii</taxon>
        <taxon>Teleostei</taxon>
        <taxon>Ostariophysi</taxon>
        <taxon>Cypriniformes</taxon>
        <taxon>Cyprinidae</taxon>
        <taxon>Labeoninae</taxon>
        <taxon>Labeonini</taxon>
        <taxon>Labeo</taxon>
    </lineage>
</organism>
<dbReference type="InterPro" id="IPR053309">
    <property type="entry name" value="Balbiani_Body_Formation"/>
</dbReference>
<feature type="compositionally biased region" description="Polar residues" evidence="1">
    <location>
        <begin position="629"/>
        <end position="642"/>
    </location>
</feature>
<gene>
    <name evidence="2" type="ORF">H4Q32_016737</name>
</gene>
<comment type="caution">
    <text evidence="2">The sequence shown here is derived from an EMBL/GenBank/DDBJ whole genome shotgun (WGS) entry which is preliminary data.</text>
</comment>
<reference evidence="2 3" key="1">
    <citation type="submission" date="2022-01" db="EMBL/GenBank/DDBJ databases">
        <title>A high-quality chromosome-level genome assembly of rohu carp, Labeo rohita.</title>
        <authorList>
            <person name="Arick M.A. II"/>
            <person name="Hsu C.-Y."/>
            <person name="Magbanua Z."/>
            <person name="Pechanova O."/>
            <person name="Grover C."/>
            <person name="Miller E."/>
            <person name="Thrash A."/>
            <person name="Ezzel L."/>
            <person name="Alam S."/>
            <person name="Benzie J."/>
            <person name="Hamilton M."/>
            <person name="Karsi A."/>
            <person name="Lawrence M.L."/>
            <person name="Peterson D.G."/>
        </authorList>
    </citation>
    <scope>NUCLEOTIDE SEQUENCE [LARGE SCALE GENOMIC DNA]</scope>
    <source>
        <strain evidence="3">BAU-BD-2019</strain>
        <tissue evidence="2">Blood</tissue>
    </source>
</reference>
<evidence type="ECO:0000313" key="3">
    <source>
        <dbReference type="Proteomes" id="UP000830375"/>
    </source>
</evidence>
<dbReference type="Proteomes" id="UP000830375">
    <property type="component" value="Unassembled WGS sequence"/>
</dbReference>
<keyword evidence="3" id="KW-1185">Reference proteome</keyword>
<feature type="region of interest" description="Disordered" evidence="1">
    <location>
        <begin position="539"/>
        <end position="571"/>
    </location>
</feature>
<feature type="region of interest" description="Disordered" evidence="1">
    <location>
        <begin position="148"/>
        <end position="183"/>
    </location>
</feature>
<proteinExistence type="predicted"/>
<feature type="compositionally biased region" description="Basic and acidic residues" evidence="1">
    <location>
        <begin position="333"/>
        <end position="347"/>
    </location>
</feature>
<feature type="compositionally biased region" description="Low complexity" evidence="1">
    <location>
        <begin position="169"/>
        <end position="178"/>
    </location>
</feature>
<sequence>MAAIASQDPTGIAGVHCGSMYAQAPQRPGPLPSRVLHPDEQLQRNQPFYVSTVQPFFPYQWTISSPYMPYSGLPGLGYGMMMPSLLLPQCLEVPGYMIPQAQLQMLDYRRMNPHVAIAHQTRHSHFQNGVPPGREMVSSEVQTEPLCRSVDSHERAVSHNCSESGRGTGSPVSTSPSSLDNKSVACPEGVSMLTQNYNATNAINTTDLSAVPKREILQGERMQRKGREMPSELKKLQNKDNLELGSHNETDLLQCSLGSVQSSGDVVLCSYQSLAFRKDKQRVGAGMLRYSRKHCLPACTDVTVVRTSPSCRTFKTYPKPNRSDVTQSVKAKRNSEMSLEAKSREDGHSSNKIDFKILRLPFDTQNHNQPCQLEASIWSVESLIPYVPSTEWMTENGLLTPQKPLSPVNEHCDISKPNYGSVGKNRQSGASKYHGRSRQLEASIWSVESLIPYVPSTEWMTQNGLLTPQKHLSPLNEHSDVISKPNYIPDTKNLQPGASAKYHGRPRQLEASIWSVESLMPYVPPSDWMVENGFLTPQKPLSPQIKSSGVRSTQNRRINQSGIPTGKTLQTGASTKHCSFNSLESHSLYHPSTSWLADFGNVYYCSKLPVVRQQPDLPEKRLPKMSHAISLQSSSLRSGKNTKNQRRPATGISDQKHCSFRTCECKAKNSSRLAGSAKQCGWVPHSTLENELPFSPSCRYETKGKDERRLPFSDGFGCKREETTELKTFYMKRTTEGIHGTPKMTLGSHLTKCCAAYRAKLSEGTGLCEDCQCLNPSPAQDKCGDLEWKIWEKSEEDWINNPNQRLLQRPQKDNAWKASMQVSTTERRIQKKERKGYSQEITQEEDTMFMATSGQCAHPVESEKVH</sequence>
<evidence type="ECO:0000313" key="2">
    <source>
        <dbReference type="EMBL" id="KAI2658630.1"/>
    </source>
</evidence>
<dbReference type="EMBL" id="JACTAM010000012">
    <property type="protein sequence ID" value="KAI2658630.1"/>
    <property type="molecule type" value="Genomic_DNA"/>
</dbReference>
<feature type="region of interest" description="Disordered" evidence="1">
    <location>
        <begin position="816"/>
        <end position="841"/>
    </location>
</feature>
<protein>
    <submittedName>
        <fullName evidence="2">Bucky ball</fullName>
    </submittedName>
</protein>
<accession>A0ABQ8M6W9</accession>
<feature type="region of interest" description="Disordered" evidence="1">
    <location>
        <begin position="321"/>
        <end position="347"/>
    </location>
</feature>
<feature type="region of interest" description="Disordered" evidence="1">
    <location>
        <begin position="625"/>
        <end position="652"/>
    </location>
</feature>